<feature type="transmembrane region" description="Helical" evidence="1">
    <location>
        <begin position="37"/>
        <end position="55"/>
    </location>
</feature>
<proteinExistence type="predicted"/>
<keyword evidence="1" id="KW-0472">Membrane</keyword>
<dbReference type="EMBL" id="CP116221">
    <property type="protein sequence ID" value="WCO01649.1"/>
    <property type="molecule type" value="Genomic_DNA"/>
</dbReference>
<name>A0ABY7RWX4_9FLAO</name>
<evidence type="ECO:0000313" key="4">
    <source>
        <dbReference type="Proteomes" id="UP001202717"/>
    </source>
</evidence>
<feature type="transmembrane region" description="Helical" evidence="1">
    <location>
        <begin position="83"/>
        <end position="100"/>
    </location>
</feature>
<dbReference type="Proteomes" id="UP001202717">
    <property type="component" value="Chromosome"/>
</dbReference>
<keyword evidence="1" id="KW-0812">Transmembrane</keyword>
<gene>
    <name evidence="3" type="ORF">MUN68_016500</name>
</gene>
<feature type="transmembrane region" description="Helical" evidence="1">
    <location>
        <begin position="14"/>
        <end position="31"/>
    </location>
</feature>
<reference evidence="3 4" key="1">
    <citation type="submission" date="2023-01" db="EMBL/GenBank/DDBJ databases">
        <title>Psychroserpens ponticola sp. nov., isolated from seawater.</title>
        <authorList>
            <person name="Kristyanto S."/>
            <person name="Jung J."/>
            <person name="Kim J.M."/>
            <person name="Jeon C.O."/>
        </authorList>
    </citation>
    <scope>NUCLEOTIDE SEQUENCE [LARGE SCALE GENOMIC DNA]</scope>
    <source>
        <strain evidence="3 4">MSW6</strain>
    </source>
</reference>
<evidence type="ECO:0000256" key="1">
    <source>
        <dbReference type="SAM" id="Phobius"/>
    </source>
</evidence>
<organism evidence="3 4">
    <name type="scientific">Psychroserpens ponticola</name>
    <dbReference type="NCBI Taxonomy" id="2932268"/>
    <lineage>
        <taxon>Bacteria</taxon>
        <taxon>Pseudomonadati</taxon>
        <taxon>Bacteroidota</taxon>
        <taxon>Flavobacteriia</taxon>
        <taxon>Flavobacteriales</taxon>
        <taxon>Flavobacteriaceae</taxon>
        <taxon>Psychroserpens</taxon>
    </lineage>
</organism>
<evidence type="ECO:0000259" key="2">
    <source>
        <dbReference type="Pfam" id="PF09834"/>
    </source>
</evidence>
<sequence>MKDQSHKRHIAKTITWRIIGTFDTILLSWIISGDATIGLKIGMVEVITKMLLYYFHERAWFKINFSREGVVLESRKRHIVKTFTWRLIGTIDTMIIAWIISGNPLTGLKIGFAEVVTKMILYYFHERAWYKINYGLSDRHKSK</sequence>
<evidence type="ECO:0000313" key="3">
    <source>
        <dbReference type="EMBL" id="WCO01649.1"/>
    </source>
</evidence>
<dbReference type="Pfam" id="PF09834">
    <property type="entry name" value="DUF2061"/>
    <property type="match status" value="2"/>
</dbReference>
<keyword evidence="1" id="KW-1133">Transmembrane helix</keyword>
<dbReference type="RefSeq" id="WP_249992887.1">
    <property type="nucleotide sequence ID" value="NZ_CP116221.1"/>
</dbReference>
<keyword evidence="4" id="KW-1185">Reference proteome</keyword>
<feature type="domain" description="DUF2061" evidence="2">
    <location>
        <begin position="10"/>
        <end position="60"/>
    </location>
</feature>
<protein>
    <submittedName>
        <fullName evidence="3">DUF2061 domain-containing protein</fullName>
    </submittedName>
</protein>
<dbReference type="InterPro" id="IPR018638">
    <property type="entry name" value="DUF2061_membrane"/>
</dbReference>
<feature type="domain" description="DUF2061" evidence="2">
    <location>
        <begin position="79"/>
        <end position="129"/>
    </location>
</feature>
<accession>A0ABY7RWX4</accession>